<dbReference type="EMBL" id="OIVN01000862">
    <property type="protein sequence ID" value="SPC86586.1"/>
    <property type="molecule type" value="Genomic_DNA"/>
</dbReference>
<evidence type="ECO:0000256" key="4">
    <source>
        <dbReference type="ARBA" id="ARBA00022776"/>
    </source>
</evidence>
<accession>A0A2N9GHX5</accession>
<keyword evidence="7" id="KW-0175">Coiled coil</keyword>
<feature type="coiled-coil region" evidence="7">
    <location>
        <begin position="3"/>
        <end position="46"/>
    </location>
</feature>
<dbReference type="GO" id="GO:0051301">
    <property type="term" value="P:cell division"/>
    <property type="evidence" value="ECO:0007669"/>
    <property type="project" value="UniProtKB-KW"/>
</dbReference>
<evidence type="ECO:0000313" key="11">
    <source>
        <dbReference type="EMBL" id="SPC98774.1"/>
    </source>
</evidence>
<evidence type="ECO:0000256" key="5">
    <source>
        <dbReference type="ARBA" id="ARBA00023242"/>
    </source>
</evidence>
<protein>
    <submittedName>
        <fullName evidence="11">Uncharacterized protein</fullName>
    </submittedName>
</protein>
<dbReference type="GO" id="GO:0005635">
    <property type="term" value="C:nuclear envelope"/>
    <property type="evidence" value="ECO:0007669"/>
    <property type="project" value="TreeGrafter"/>
</dbReference>
<evidence type="ECO:0000256" key="3">
    <source>
        <dbReference type="ARBA" id="ARBA00022618"/>
    </source>
</evidence>
<dbReference type="PANTHER" id="PTHR23168:SF0">
    <property type="entry name" value="MITOTIC SPINDLE ASSEMBLY CHECKPOINT PROTEIN MAD1"/>
    <property type="match status" value="1"/>
</dbReference>
<evidence type="ECO:0000313" key="8">
    <source>
        <dbReference type="EMBL" id="SPC86586.1"/>
    </source>
</evidence>
<dbReference type="GO" id="GO:0007094">
    <property type="term" value="P:mitotic spindle assembly checkpoint signaling"/>
    <property type="evidence" value="ECO:0007669"/>
    <property type="project" value="InterPro"/>
</dbReference>
<evidence type="ECO:0000256" key="2">
    <source>
        <dbReference type="ARBA" id="ARBA00008029"/>
    </source>
</evidence>
<evidence type="ECO:0000313" key="9">
    <source>
        <dbReference type="EMBL" id="SPC87452.1"/>
    </source>
</evidence>
<proteinExistence type="inferred from homology"/>
<dbReference type="InterPro" id="IPR008672">
    <property type="entry name" value="Mad1"/>
</dbReference>
<dbReference type="EMBL" id="OIVN01002818">
    <property type="protein sequence ID" value="SPD06681.1"/>
    <property type="molecule type" value="Genomic_DNA"/>
</dbReference>
<dbReference type="EMBL" id="OIVN01001900">
    <property type="protein sequence ID" value="SPC98774.1"/>
    <property type="molecule type" value="Genomic_DNA"/>
</dbReference>
<keyword evidence="5" id="KW-0539">Nucleus</keyword>
<name>A0A2N9GHX5_FAGSY</name>
<dbReference type="GO" id="GO:0051315">
    <property type="term" value="P:attachment of mitotic spindle microtubules to kinetochore"/>
    <property type="evidence" value="ECO:0007669"/>
    <property type="project" value="TreeGrafter"/>
</dbReference>
<evidence type="ECO:0000313" key="10">
    <source>
        <dbReference type="EMBL" id="SPC90298.1"/>
    </source>
</evidence>
<evidence type="ECO:0000256" key="7">
    <source>
        <dbReference type="SAM" id="Coils"/>
    </source>
</evidence>
<sequence length="57" mass="6137">MKVGDANARLKQLEVALDAALSEKQNAEIEAALAKEKAEVSKSEVKRIELMVADVAL</sequence>
<dbReference type="EMBL" id="OIVN01001136">
    <property type="protein sequence ID" value="SPC90298.1"/>
    <property type="molecule type" value="Genomic_DNA"/>
</dbReference>
<dbReference type="AlphaFoldDB" id="A0A2N9GHX5"/>
<keyword evidence="4" id="KW-0498">Mitosis</keyword>
<keyword evidence="6" id="KW-0131">Cell cycle</keyword>
<keyword evidence="3" id="KW-0132">Cell division</keyword>
<evidence type="ECO:0000256" key="6">
    <source>
        <dbReference type="ARBA" id="ARBA00023306"/>
    </source>
</evidence>
<dbReference type="EMBL" id="OIVN01001900">
    <property type="protein sequence ID" value="SPC98777.1"/>
    <property type="molecule type" value="Genomic_DNA"/>
</dbReference>
<evidence type="ECO:0000256" key="1">
    <source>
        <dbReference type="ARBA" id="ARBA00004123"/>
    </source>
</evidence>
<comment type="similarity">
    <text evidence="2">Belongs to the MAD1 family.</text>
</comment>
<gene>
    <name evidence="8" type="ORF">FSB_LOCUS14468</name>
    <name evidence="9" type="ORF">FSB_LOCUS15334</name>
    <name evidence="10" type="ORF">FSB_LOCUS18180</name>
    <name evidence="11" type="ORF">FSB_LOCUS26656</name>
    <name evidence="12" type="ORF">FSB_LOCUS26659</name>
    <name evidence="13" type="ORF">FSB_LOCUS34563</name>
</gene>
<dbReference type="EMBL" id="OIVN01000923">
    <property type="protein sequence ID" value="SPC87452.1"/>
    <property type="molecule type" value="Genomic_DNA"/>
</dbReference>
<organism evidence="11">
    <name type="scientific">Fagus sylvatica</name>
    <name type="common">Beechnut</name>
    <dbReference type="NCBI Taxonomy" id="28930"/>
    <lineage>
        <taxon>Eukaryota</taxon>
        <taxon>Viridiplantae</taxon>
        <taxon>Streptophyta</taxon>
        <taxon>Embryophyta</taxon>
        <taxon>Tracheophyta</taxon>
        <taxon>Spermatophyta</taxon>
        <taxon>Magnoliopsida</taxon>
        <taxon>eudicotyledons</taxon>
        <taxon>Gunneridae</taxon>
        <taxon>Pentapetalae</taxon>
        <taxon>rosids</taxon>
        <taxon>fabids</taxon>
        <taxon>Fagales</taxon>
        <taxon>Fagaceae</taxon>
        <taxon>Fagus</taxon>
    </lineage>
</organism>
<dbReference type="PANTHER" id="PTHR23168">
    <property type="entry name" value="MITOTIC SPINDLE ASSEMBLY CHECKPOINT PROTEIN MAD1 MITOTIC ARREST DEFICIENT-LIKE PROTEIN 1"/>
    <property type="match status" value="1"/>
</dbReference>
<dbReference type="GO" id="GO:0072686">
    <property type="term" value="C:mitotic spindle"/>
    <property type="evidence" value="ECO:0007669"/>
    <property type="project" value="TreeGrafter"/>
</dbReference>
<evidence type="ECO:0000313" key="13">
    <source>
        <dbReference type="EMBL" id="SPD06681.1"/>
    </source>
</evidence>
<dbReference type="GO" id="GO:0000776">
    <property type="term" value="C:kinetochore"/>
    <property type="evidence" value="ECO:0007669"/>
    <property type="project" value="TreeGrafter"/>
</dbReference>
<reference evidence="11" key="1">
    <citation type="submission" date="2018-02" db="EMBL/GenBank/DDBJ databases">
        <authorList>
            <person name="Cohen D.B."/>
            <person name="Kent A.D."/>
        </authorList>
    </citation>
    <scope>NUCLEOTIDE SEQUENCE</scope>
</reference>
<evidence type="ECO:0000313" key="12">
    <source>
        <dbReference type="EMBL" id="SPC98777.1"/>
    </source>
</evidence>
<comment type="subcellular location">
    <subcellularLocation>
        <location evidence="1">Nucleus</location>
    </subcellularLocation>
</comment>